<dbReference type="GO" id="GO:0009279">
    <property type="term" value="C:cell outer membrane"/>
    <property type="evidence" value="ECO:0007669"/>
    <property type="project" value="UniProtKB-SubCell"/>
</dbReference>
<dbReference type="Proteomes" id="UP000631694">
    <property type="component" value="Unassembled WGS sequence"/>
</dbReference>
<evidence type="ECO:0000313" key="8">
    <source>
        <dbReference type="EMBL" id="MBH0239354.1"/>
    </source>
</evidence>
<keyword evidence="2 6" id="KW-0732">Signal</keyword>
<protein>
    <submittedName>
        <fullName evidence="8">Porin family protein</fullName>
    </submittedName>
</protein>
<reference evidence="8" key="1">
    <citation type="submission" date="2020-12" db="EMBL/GenBank/DDBJ databases">
        <title>Methylobrevis albus sp. nov., isolated from fresh water lack sediment.</title>
        <authorList>
            <person name="Zou Q."/>
        </authorList>
    </citation>
    <scope>NUCLEOTIDE SEQUENCE</scope>
    <source>
        <strain evidence="8">L22</strain>
    </source>
</reference>
<dbReference type="Pfam" id="PF13505">
    <property type="entry name" value="OMP_b-brl"/>
    <property type="match status" value="1"/>
</dbReference>
<sequence>MTMRTFAKAASALLGAVLSVSAAQAADIIDYPPIIETPEVIPLDVVGGWYLRGDIGYKFYRDPDISLKPHVGSVTNTSLDDTGLIGAGIGYQFNDYLRADLTTDYEFKSGFKGTFHCVTACGGFTSATAETDIDAWTTLVNVYADLGTYGGITPYVGAGIGGTYLRTSSVTSPGIGKIGDGDSEWNFAWALTAGASYALTEQLSLDLNYRYLNLGEAKTGDTFTACGCVTKAETDKLQAHEIRLGLRYAFY</sequence>
<keyword evidence="3" id="KW-0472">Membrane</keyword>
<dbReference type="PANTHER" id="PTHR34001:SF3">
    <property type="entry name" value="BLL7405 PROTEIN"/>
    <property type="match status" value="1"/>
</dbReference>
<feature type="signal peptide" evidence="6">
    <location>
        <begin position="1"/>
        <end position="25"/>
    </location>
</feature>
<organism evidence="8 9">
    <name type="scientific">Methylobrevis albus</name>
    <dbReference type="NCBI Taxonomy" id="2793297"/>
    <lineage>
        <taxon>Bacteria</taxon>
        <taxon>Pseudomonadati</taxon>
        <taxon>Pseudomonadota</taxon>
        <taxon>Alphaproteobacteria</taxon>
        <taxon>Hyphomicrobiales</taxon>
        <taxon>Pleomorphomonadaceae</taxon>
        <taxon>Methylobrevis</taxon>
    </lineage>
</organism>
<keyword evidence="4" id="KW-0998">Cell outer membrane</keyword>
<dbReference type="AlphaFoldDB" id="A0A931I4H2"/>
<accession>A0A931I4H2</accession>
<dbReference type="InterPro" id="IPR011250">
    <property type="entry name" value="OMP/PagP_B-barrel"/>
</dbReference>
<evidence type="ECO:0000256" key="6">
    <source>
        <dbReference type="SAM" id="SignalP"/>
    </source>
</evidence>
<evidence type="ECO:0000259" key="7">
    <source>
        <dbReference type="Pfam" id="PF13505"/>
    </source>
</evidence>
<keyword evidence="9" id="KW-1185">Reference proteome</keyword>
<proteinExistence type="inferred from homology"/>
<evidence type="ECO:0000256" key="4">
    <source>
        <dbReference type="ARBA" id="ARBA00023237"/>
    </source>
</evidence>
<dbReference type="Gene3D" id="2.40.160.20">
    <property type="match status" value="1"/>
</dbReference>
<dbReference type="PANTHER" id="PTHR34001">
    <property type="entry name" value="BLL7405 PROTEIN"/>
    <property type="match status" value="1"/>
</dbReference>
<dbReference type="InterPro" id="IPR051692">
    <property type="entry name" value="OMP-like"/>
</dbReference>
<name>A0A931I4H2_9HYPH</name>
<evidence type="ECO:0000256" key="3">
    <source>
        <dbReference type="ARBA" id="ARBA00023136"/>
    </source>
</evidence>
<dbReference type="SUPFAM" id="SSF56925">
    <property type="entry name" value="OMPA-like"/>
    <property type="match status" value="1"/>
</dbReference>
<evidence type="ECO:0000256" key="1">
    <source>
        <dbReference type="ARBA" id="ARBA00004442"/>
    </source>
</evidence>
<feature type="domain" description="Outer membrane protein beta-barrel" evidence="7">
    <location>
        <begin position="16"/>
        <end position="250"/>
    </location>
</feature>
<evidence type="ECO:0000256" key="2">
    <source>
        <dbReference type="ARBA" id="ARBA00022729"/>
    </source>
</evidence>
<evidence type="ECO:0000256" key="5">
    <source>
        <dbReference type="ARBA" id="ARBA00038306"/>
    </source>
</evidence>
<evidence type="ECO:0000313" key="9">
    <source>
        <dbReference type="Proteomes" id="UP000631694"/>
    </source>
</evidence>
<feature type="chain" id="PRO_5037875144" evidence="6">
    <location>
        <begin position="26"/>
        <end position="251"/>
    </location>
</feature>
<comment type="subcellular location">
    <subcellularLocation>
        <location evidence="1">Cell outer membrane</location>
    </subcellularLocation>
</comment>
<comment type="caution">
    <text evidence="8">The sequence shown here is derived from an EMBL/GenBank/DDBJ whole genome shotgun (WGS) entry which is preliminary data.</text>
</comment>
<dbReference type="RefSeq" id="WP_197312440.1">
    <property type="nucleotide sequence ID" value="NZ_JADZLT010000054.1"/>
</dbReference>
<gene>
    <name evidence="8" type="ORF">I5731_16135</name>
</gene>
<comment type="similarity">
    <text evidence="5">Belongs to the Omp25/RopB family.</text>
</comment>
<dbReference type="EMBL" id="JADZLT010000054">
    <property type="protein sequence ID" value="MBH0239354.1"/>
    <property type="molecule type" value="Genomic_DNA"/>
</dbReference>
<dbReference type="InterPro" id="IPR027385">
    <property type="entry name" value="Beta-barrel_OMP"/>
</dbReference>